<dbReference type="Pfam" id="PF00188">
    <property type="entry name" value="CAP"/>
    <property type="match status" value="1"/>
</dbReference>
<keyword evidence="1" id="KW-0732">Signal</keyword>
<evidence type="ECO:0000313" key="4">
    <source>
        <dbReference type="Proteomes" id="UP001596254"/>
    </source>
</evidence>
<dbReference type="InterPro" id="IPR014044">
    <property type="entry name" value="CAP_dom"/>
</dbReference>
<name>A0ABW1SUJ0_9LACO</name>
<dbReference type="RefSeq" id="WP_164508779.1">
    <property type="nucleotide sequence ID" value="NZ_JBHSSK010000026.1"/>
</dbReference>
<proteinExistence type="predicted"/>
<dbReference type="Proteomes" id="UP001596254">
    <property type="component" value="Unassembled WGS sequence"/>
</dbReference>
<evidence type="ECO:0000256" key="1">
    <source>
        <dbReference type="SAM" id="SignalP"/>
    </source>
</evidence>
<dbReference type="Gene3D" id="3.40.33.10">
    <property type="entry name" value="CAP"/>
    <property type="match status" value="1"/>
</dbReference>
<accession>A0ABW1SUJ0</accession>
<dbReference type="EMBL" id="JBHSSK010000026">
    <property type="protein sequence ID" value="MFC6207858.1"/>
    <property type="molecule type" value="Genomic_DNA"/>
</dbReference>
<dbReference type="SUPFAM" id="SSF55797">
    <property type="entry name" value="PR-1-like"/>
    <property type="match status" value="1"/>
</dbReference>
<feature type="domain" description="SCP" evidence="2">
    <location>
        <begin position="138"/>
        <end position="262"/>
    </location>
</feature>
<protein>
    <submittedName>
        <fullName evidence="3">CAP domain-containing protein</fullName>
    </submittedName>
</protein>
<evidence type="ECO:0000313" key="3">
    <source>
        <dbReference type="EMBL" id="MFC6207858.1"/>
    </source>
</evidence>
<organism evidence="3 4">
    <name type="scientific">Levilactobacillus tongjiangensis</name>
    <dbReference type="NCBI Taxonomy" id="2486023"/>
    <lineage>
        <taxon>Bacteria</taxon>
        <taxon>Bacillati</taxon>
        <taxon>Bacillota</taxon>
        <taxon>Bacilli</taxon>
        <taxon>Lactobacillales</taxon>
        <taxon>Lactobacillaceae</taxon>
        <taxon>Levilactobacillus</taxon>
    </lineage>
</organism>
<comment type="caution">
    <text evidence="3">The sequence shown here is derived from an EMBL/GenBank/DDBJ whole genome shotgun (WGS) entry which is preliminary data.</text>
</comment>
<gene>
    <name evidence="3" type="ORF">ACFP1G_10340</name>
</gene>
<dbReference type="InterPro" id="IPR035940">
    <property type="entry name" value="CAP_sf"/>
</dbReference>
<reference evidence="4" key="1">
    <citation type="journal article" date="2019" name="Int. J. Syst. Evol. Microbiol.">
        <title>The Global Catalogue of Microorganisms (GCM) 10K type strain sequencing project: providing services to taxonomists for standard genome sequencing and annotation.</title>
        <authorList>
            <consortium name="The Broad Institute Genomics Platform"/>
            <consortium name="The Broad Institute Genome Sequencing Center for Infectious Disease"/>
            <person name="Wu L."/>
            <person name="Ma J."/>
        </authorList>
    </citation>
    <scope>NUCLEOTIDE SEQUENCE [LARGE SCALE GENOMIC DNA]</scope>
    <source>
        <strain evidence="4">CCM 8905</strain>
    </source>
</reference>
<dbReference type="CDD" id="cd05379">
    <property type="entry name" value="CAP_bacterial"/>
    <property type="match status" value="1"/>
</dbReference>
<feature type="chain" id="PRO_5046086075" evidence="1">
    <location>
        <begin position="28"/>
        <end position="271"/>
    </location>
</feature>
<feature type="signal peptide" evidence="1">
    <location>
        <begin position="1"/>
        <end position="27"/>
    </location>
</feature>
<keyword evidence="4" id="KW-1185">Reference proteome</keyword>
<sequence length="271" mass="29762">MKKFYLALTVLAIVSVGLSVTTMPAAAKIGAKVLSTKKVKRTAYHATKGTIYKTNKLTKVVHHAKNHKYTTLYVTKQSTVRKANHKKTVYSYISTKKARGWILRSYLKKGVAPKKSTKTGVRTTASTFNAQAASSDFLAMVNKERAKQGATPLTIVTDLTNLANQRAADCAELGDITHYDSAGNVFYLQEGPTFGINFDEGLSSECLYMADEGFVDDYQKAGTNAADQYLYHDAESNWGHRDNLIDPEAKTIGIGWKISNGTIYNAIDQQG</sequence>
<evidence type="ECO:0000259" key="2">
    <source>
        <dbReference type="Pfam" id="PF00188"/>
    </source>
</evidence>